<dbReference type="GO" id="GO:0005737">
    <property type="term" value="C:cytoplasm"/>
    <property type="evidence" value="ECO:0007669"/>
    <property type="project" value="UniProtKB-SubCell"/>
</dbReference>
<sequence>MSEMNFRYMTVDDIDKVLQIEQASFTLPWNREAFYHEMVHNQFAVYVLLEVDKHVVGYCGCWIIVDEAHITNVALLPEYRGKKLGEALMRQVMLIALQKGAKTMTLEVRVSNETAQNLYRKLGFQNGGVRKSYYTDNREDALVMWVNL</sequence>
<evidence type="ECO:0000313" key="9">
    <source>
        <dbReference type="Proteomes" id="UP000472971"/>
    </source>
</evidence>
<reference evidence="7 10" key="2">
    <citation type="submission" date="2020-07" db="EMBL/GenBank/DDBJ databases">
        <authorList>
            <person name="Feng H."/>
        </authorList>
    </citation>
    <scope>NUCLEOTIDE SEQUENCE [LARGE SCALE GENOMIC DNA]</scope>
    <source>
        <strain evidence="10">s-12</strain>
        <strain evidence="7">S-12</strain>
    </source>
</reference>
<evidence type="ECO:0000313" key="7">
    <source>
        <dbReference type="EMBL" id="MBA4538593.1"/>
    </source>
</evidence>
<dbReference type="Proteomes" id="UP000570010">
    <property type="component" value="Unassembled WGS sequence"/>
</dbReference>
<protein>
    <recommendedName>
        <fullName evidence="5">[Ribosomal protein bS18]-alanine N-acetyltransferase</fullName>
        <ecNumber evidence="5">2.3.1.266</ecNumber>
    </recommendedName>
</protein>
<comment type="similarity">
    <text evidence="1 5">Belongs to the acetyltransferase family. RimI subfamily.</text>
</comment>
<organism evidence="8 9">
    <name type="scientific">Bacillus aquiflavi</name>
    <dbReference type="NCBI Taxonomy" id="2672567"/>
    <lineage>
        <taxon>Bacteria</taxon>
        <taxon>Bacillati</taxon>
        <taxon>Bacillota</taxon>
        <taxon>Bacilli</taxon>
        <taxon>Bacillales</taxon>
        <taxon>Bacillaceae</taxon>
        <taxon>Bacillus</taxon>
    </lineage>
</organism>
<comment type="caution">
    <text evidence="8">The sequence shown here is derived from an EMBL/GenBank/DDBJ whole genome shotgun (WGS) entry which is preliminary data.</text>
</comment>
<dbReference type="PROSITE" id="PS51186">
    <property type="entry name" value="GNAT"/>
    <property type="match status" value="1"/>
</dbReference>
<dbReference type="InterPro" id="IPR006464">
    <property type="entry name" value="AcTrfase_RimI/Ard1"/>
</dbReference>
<comment type="function">
    <text evidence="5">Acetylates the N-terminal alanine of ribosomal protein bS18.</text>
</comment>
<dbReference type="PANTHER" id="PTHR43420:SF44">
    <property type="entry name" value="ACETYLTRANSFERASE YPEA"/>
    <property type="match status" value="1"/>
</dbReference>
<dbReference type="InterPro" id="IPR050680">
    <property type="entry name" value="YpeA/RimI_acetyltransf"/>
</dbReference>
<comment type="catalytic activity">
    <reaction evidence="5">
        <text>N-terminal L-alanyl-[ribosomal protein bS18] + acetyl-CoA = N-terminal N(alpha)-acetyl-L-alanyl-[ribosomal protein bS18] + CoA + H(+)</text>
        <dbReference type="Rhea" id="RHEA:43756"/>
        <dbReference type="Rhea" id="RHEA-COMP:10676"/>
        <dbReference type="Rhea" id="RHEA-COMP:10677"/>
        <dbReference type="ChEBI" id="CHEBI:15378"/>
        <dbReference type="ChEBI" id="CHEBI:57287"/>
        <dbReference type="ChEBI" id="CHEBI:57288"/>
        <dbReference type="ChEBI" id="CHEBI:64718"/>
        <dbReference type="ChEBI" id="CHEBI:83683"/>
        <dbReference type="EC" id="2.3.1.266"/>
    </reaction>
</comment>
<gene>
    <name evidence="8" type="primary">rimI</name>
    <name evidence="8" type="ORF">G4D64_15980</name>
    <name evidence="7" type="ORF">H1Z61_16025</name>
</gene>
<dbReference type="GO" id="GO:0005840">
    <property type="term" value="C:ribosome"/>
    <property type="evidence" value="ECO:0007669"/>
    <property type="project" value="UniProtKB-KW"/>
</dbReference>
<dbReference type="EMBL" id="JAAIWN010000055">
    <property type="protein sequence ID" value="NEY82955.1"/>
    <property type="molecule type" value="Genomic_DNA"/>
</dbReference>
<keyword evidence="2 5" id="KW-0963">Cytoplasm</keyword>
<evidence type="ECO:0000256" key="5">
    <source>
        <dbReference type="RuleBase" id="RU363094"/>
    </source>
</evidence>
<name>A0A6B3W2J1_9BACI</name>
<evidence type="ECO:0000313" key="10">
    <source>
        <dbReference type="Proteomes" id="UP000570010"/>
    </source>
</evidence>
<evidence type="ECO:0000256" key="3">
    <source>
        <dbReference type="ARBA" id="ARBA00022679"/>
    </source>
</evidence>
<dbReference type="Proteomes" id="UP000472971">
    <property type="component" value="Unassembled WGS sequence"/>
</dbReference>
<keyword evidence="9" id="KW-1185">Reference proteome</keyword>
<dbReference type="InterPro" id="IPR016181">
    <property type="entry name" value="Acyl_CoA_acyltransferase"/>
</dbReference>
<feature type="domain" description="N-acetyltransferase" evidence="6">
    <location>
        <begin position="4"/>
        <end position="148"/>
    </location>
</feature>
<evidence type="ECO:0000313" key="8">
    <source>
        <dbReference type="EMBL" id="NEY82955.1"/>
    </source>
</evidence>
<dbReference type="Pfam" id="PF00583">
    <property type="entry name" value="Acetyltransf_1"/>
    <property type="match status" value="1"/>
</dbReference>
<keyword evidence="8" id="KW-0689">Ribosomal protein</keyword>
<dbReference type="AlphaFoldDB" id="A0A6B3W2J1"/>
<dbReference type="InterPro" id="IPR000182">
    <property type="entry name" value="GNAT_dom"/>
</dbReference>
<accession>A0A6B3W2J1</accession>
<proteinExistence type="inferred from homology"/>
<dbReference type="CDD" id="cd04301">
    <property type="entry name" value="NAT_SF"/>
    <property type="match status" value="1"/>
</dbReference>
<keyword evidence="3 8" id="KW-0808">Transferase</keyword>
<keyword evidence="8" id="KW-0687">Ribonucleoprotein</keyword>
<evidence type="ECO:0000256" key="4">
    <source>
        <dbReference type="ARBA" id="ARBA00023315"/>
    </source>
</evidence>
<dbReference type="Gene3D" id="3.40.630.30">
    <property type="match status" value="1"/>
</dbReference>
<evidence type="ECO:0000256" key="1">
    <source>
        <dbReference type="ARBA" id="ARBA00005395"/>
    </source>
</evidence>
<dbReference type="SUPFAM" id="SSF55729">
    <property type="entry name" value="Acyl-CoA N-acyltransferases (Nat)"/>
    <property type="match status" value="1"/>
</dbReference>
<reference evidence="8 9" key="1">
    <citation type="submission" date="2020-02" db="EMBL/GenBank/DDBJ databases">
        <title>Bacillus aquiflavi sp. nov., isolated from yellow water of strong flavor Chinese baijiu in Yibin region of China.</title>
        <authorList>
            <person name="Xie J."/>
        </authorList>
    </citation>
    <scope>NUCLEOTIDE SEQUENCE [LARGE SCALE GENOMIC DNA]</scope>
    <source>
        <strain evidence="8 9">3H-10</strain>
    </source>
</reference>
<dbReference type="EC" id="2.3.1.266" evidence="5"/>
<dbReference type="RefSeq" id="WP_163243353.1">
    <property type="nucleotide sequence ID" value="NZ_CP082780.1"/>
</dbReference>
<comment type="subcellular location">
    <subcellularLocation>
        <location evidence="5">Cytoplasm</location>
    </subcellularLocation>
</comment>
<dbReference type="EMBL" id="JACEIO010000053">
    <property type="protein sequence ID" value="MBA4538593.1"/>
    <property type="molecule type" value="Genomic_DNA"/>
</dbReference>
<dbReference type="PANTHER" id="PTHR43420">
    <property type="entry name" value="ACETYLTRANSFERASE"/>
    <property type="match status" value="1"/>
</dbReference>
<evidence type="ECO:0000256" key="2">
    <source>
        <dbReference type="ARBA" id="ARBA00022490"/>
    </source>
</evidence>
<dbReference type="NCBIfam" id="TIGR01575">
    <property type="entry name" value="rimI"/>
    <property type="match status" value="1"/>
</dbReference>
<keyword evidence="4" id="KW-0012">Acyltransferase</keyword>
<evidence type="ECO:0000259" key="6">
    <source>
        <dbReference type="PROSITE" id="PS51186"/>
    </source>
</evidence>
<dbReference type="GO" id="GO:0008999">
    <property type="term" value="F:protein-N-terminal-alanine acetyltransferase activity"/>
    <property type="evidence" value="ECO:0007669"/>
    <property type="project" value="UniProtKB-EC"/>
</dbReference>